<dbReference type="Proteomes" id="UP000291920">
    <property type="component" value="Unassembled WGS sequence"/>
</dbReference>
<evidence type="ECO:0000256" key="3">
    <source>
        <dbReference type="SAM" id="Phobius"/>
    </source>
</evidence>
<dbReference type="EMBL" id="RYVC01000001">
    <property type="protein sequence ID" value="RYQ48406.1"/>
    <property type="molecule type" value="Genomic_DNA"/>
</dbReference>
<dbReference type="SUPFAM" id="SSF49879">
    <property type="entry name" value="SMAD/FHA domain"/>
    <property type="match status" value="1"/>
</dbReference>
<proteinExistence type="predicted"/>
<evidence type="ECO:0000313" key="5">
    <source>
        <dbReference type="EMBL" id="PKU92563.1"/>
    </source>
</evidence>
<feature type="compositionally biased region" description="Basic residues" evidence="2">
    <location>
        <begin position="40"/>
        <end position="52"/>
    </location>
</feature>
<evidence type="ECO:0000313" key="17">
    <source>
        <dbReference type="Proteomes" id="UP000293208"/>
    </source>
</evidence>
<dbReference type="PANTHER" id="PTHR23308">
    <property type="entry name" value="NUCLEAR INHIBITOR OF PROTEIN PHOSPHATASE-1"/>
    <property type="match status" value="1"/>
</dbReference>
<dbReference type="Proteomes" id="UP000233730">
    <property type="component" value="Unassembled WGS sequence"/>
</dbReference>
<evidence type="ECO:0000259" key="4">
    <source>
        <dbReference type="PROSITE" id="PS50006"/>
    </source>
</evidence>
<accession>A0A2N3QLN4</accession>
<dbReference type="InterPro" id="IPR000253">
    <property type="entry name" value="FHA_dom"/>
</dbReference>
<dbReference type="Proteomes" id="UP000292655">
    <property type="component" value="Unassembled WGS sequence"/>
</dbReference>
<evidence type="ECO:0000313" key="15">
    <source>
        <dbReference type="Proteomes" id="UP000292655"/>
    </source>
</evidence>
<feature type="region of interest" description="Disordered" evidence="2">
    <location>
        <begin position="40"/>
        <end position="77"/>
    </location>
</feature>
<gene>
    <name evidence="5" type="ORF">CQR46_0139</name>
    <name evidence="6" type="ORF">CQR56_0741</name>
    <name evidence="10" type="ORF">PG1780B_0054</name>
    <name evidence="9" type="ORF">PG2001B_0124</name>
    <name evidence="8" type="ORF">PG2002B_0081</name>
    <name evidence="7" type="ORF">PG2017B_0122</name>
    <name evidence="11" type="ORF">PG2072B_0042</name>
</gene>
<dbReference type="Proteomes" id="UP000293208">
    <property type="component" value="Unassembled WGS sequence"/>
</dbReference>
<reference evidence="12 13" key="1">
    <citation type="submission" date="2017-10" db="EMBL/GenBank/DDBJ databases">
        <title>Bifidobacterium genomics.</title>
        <authorList>
            <person name="Lugli G.A."/>
            <person name="Milani C."/>
            <person name="Mancabelli L."/>
        </authorList>
    </citation>
    <scope>NUCLEOTIDE SEQUENCE [LARGE SCALE GENOMIC DNA]</scope>
    <source>
        <strain evidence="5 12">1524B</strain>
        <strain evidence="6 13">1744B</strain>
    </source>
</reference>
<dbReference type="EMBL" id="RYUX01000001">
    <property type="protein sequence ID" value="RYQ39762.1"/>
    <property type="molecule type" value="Genomic_DNA"/>
</dbReference>
<dbReference type="PROSITE" id="PS50006">
    <property type="entry name" value="FHA_DOMAIN"/>
    <property type="match status" value="1"/>
</dbReference>
<evidence type="ECO:0000313" key="16">
    <source>
        <dbReference type="Proteomes" id="UP000292933"/>
    </source>
</evidence>
<dbReference type="EMBL" id="PCHB01000007">
    <property type="protein sequence ID" value="PKU97274.1"/>
    <property type="molecule type" value="Genomic_DNA"/>
</dbReference>
<feature type="domain" description="FHA" evidence="4">
    <location>
        <begin position="113"/>
        <end position="164"/>
    </location>
</feature>
<evidence type="ECO:0000313" key="13">
    <source>
        <dbReference type="Proteomes" id="UP000233783"/>
    </source>
</evidence>
<dbReference type="EMBL" id="RYUT01000001">
    <property type="protein sequence ID" value="RYQ31578.1"/>
    <property type="molecule type" value="Genomic_DNA"/>
</dbReference>
<evidence type="ECO:0000313" key="12">
    <source>
        <dbReference type="Proteomes" id="UP000233730"/>
    </source>
</evidence>
<organism evidence="5 12">
    <name type="scientific">Bifidobacterium pseudolongum subsp. globosum</name>
    <dbReference type="NCBI Taxonomy" id="1690"/>
    <lineage>
        <taxon>Bacteria</taxon>
        <taxon>Bacillati</taxon>
        <taxon>Actinomycetota</taxon>
        <taxon>Actinomycetes</taxon>
        <taxon>Bifidobacteriales</taxon>
        <taxon>Bifidobacteriaceae</taxon>
        <taxon>Bifidobacterium</taxon>
    </lineage>
</organism>
<feature type="transmembrane region" description="Helical" evidence="3">
    <location>
        <begin position="12"/>
        <end position="30"/>
    </location>
</feature>
<evidence type="ECO:0000313" key="10">
    <source>
        <dbReference type="EMBL" id="RYQ48406.1"/>
    </source>
</evidence>
<dbReference type="Proteomes" id="UP000293268">
    <property type="component" value="Unassembled WGS sequence"/>
</dbReference>
<dbReference type="EMBL" id="PCGZ01000001">
    <property type="protein sequence ID" value="PKU92563.1"/>
    <property type="molecule type" value="Genomic_DNA"/>
</dbReference>
<evidence type="ECO:0000313" key="9">
    <source>
        <dbReference type="EMBL" id="RYQ40243.1"/>
    </source>
</evidence>
<evidence type="ECO:0000313" key="18">
    <source>
        <dbReference type="Proteomes" id="UP000293268"/>
    </source>
</evidence>
<evidence type="ECO:0000313" key="8">
    <source>
        <dbReference type="EMBL" id="RYQ39762.1"/>
    </source>
</evidence>
<dbReference type="Proteomes" id="UP000233783">
    <property type="component" value="Unassembled WGS sequence"/>
</dbReference>
<dbReference type="EMBL" id="SBKU01000001">
    <property type="protein sequence ID" value="RYQ70179.1"/>
    <property type="molecule type" value="Genomic_DNA"/>
</dbReference>
<dbReference type="Proteomes" id="UP000292933">
    <property type="component" value="Unassembled WGS sequence"/>
</dbReference>
<evidence type="ECO:0000313" key="11">
    <source>
        <dbReference type="EMBL" id="RYQ70179.1"/>
    </source>
</evidence>
<name>A0A2N3QLN4_9BIFI</name>
<dbReference type="EMBL" id="RYUY01000001">
    <property type="protein sequence ID" value="RYQ40243.1"/>
    <property type="molecule type" value="Genomic_DNA"/>
</dbReference>
<evidence type="ECO:0000313" key="6">
    <source>
        <dbReference type="EMBL" id="PKU97274.1"/>
    </source>
</evidence>
<dbReference type="InterPro" id="IPR050923">
    <property type="entry name" value="Cell_Proc_Reg/RNA_Proc"/>
</dbReference>
<keyword evidence="1" id="KW-0597">Phosphoprotein</keyword>
<evidence type="ECO:0000256" key="2">
    <source>
        <dbReference type="SAM" id="MobiDB-lite"/>
    </source>
</evidence>
<dbReference type="GeneID" id="89492559"/>
<dbReference type="Gene3D" id="2.60.200.20">
    <property type="match status" value="1"/>
</dbReference>
<comment type="caution">
    <text evidence="5">The sequence shown here is derived from an EMBL/GenBank/DDBJ whole genome shotgun (WGS) entry which is preliminary data.</text>
</comment>
<reference evidence="11 18" key="2">
    <citation type="submission" date="2019-01" db="EMBL/GenBank/DDBJ databases">
        <title>Unveiling genomic diversity among members of the Bifidobacterium pseudolongum species, a widely distributed gut commensal of the animal kingdom.</title>
        <authorList>
            <person name="Lugli G.A."/>
            <person name="Duranti S."/>
            <person name="Albert K."/>
            <person name="Mancabelli L."/>
            <person name="Napoli S."/>
            <person name="Viappiani A."/>
            <person name="Anzalone R."/>
            <person name="Longhi G."/>
            <person name="Milani C."/>
            <person name="Turroni F."/>
            <person name="Alessandri G."/>
            <person name="Sela D.A."/>
            <person name="Van Sinderen D."/>
            <person name="Ventura M."/>
        </authorList>
    </citation>
    <scope>NUCLEOTIDE SEQUENCE [LARGE SCALE GENOMIC DNA]</scope>
    <source>
        <strain evidence="10 16">1780B</strain>
        <strain evidence="9 17">2001B</strain>
        <strain evidence="8 15">2002B</strain>
        <strain evidence="7 14">2017B</strain>
        <strain evidence="11 18">2072B</strain>
    </source>
</reference>
<dbReference type="SMART" id="SM00240">
    <property type="entry name" value="FHA"/>
    <property type="match status" value="1"/>
</dbReference>
<protein>
    <submittedName>
        <fullName evidence="7">FHA domain-containing protein</fullName>
    </submittedName>
    <submittedName>
        <fullName evidence="5">Signal peptide protein</fullName>
    </submittedName>
</protein>
<keyword evidence="3" id="KW-0812">Transmembrane</keyword>
<sequence>MITELTFTVLKYAFLLLLWVFVWLISRSLYRDVATFSPRKSRASRRKERQARKKAEVPAPAAQPLRSPPSTAAGAAVPVAAAQPQAAEQKPTLLVIIDGPLAGTSVPLNNGVITLGRASSNNVVLDDEFVSSHHARVYPDPTTDSWAIEDLHSTNGTVVNQQRINAPTILAPRVPVRIGATTFELR</sequence>
<dbReference type="RefSeq" id="WP_033489193.1">
    <property type="nucleotide sequence ID" value="NZ_CAJTCK010000016.1"/>
</dbReference>
<dbReference type="InterPro" id="IPR008984">
    <property type="entry name" value="SMAD_FHA_dom_sf"/>
</dbReference>
<evidence type="ECO:0000256" key="1">
    <source>
        <dbReference type="ARBA" id="ARBA00022553"/>
    </source>
</evidence>
<evidence type="ECO:0000313" key="14">
    <source>
        <dbReference type="Proteomes" id="UP000291920"/>
    </source>
</evidence>
<dbReference type="Pfam" id="PF00498">
    <property type="entry name" value="FHA"/>
    <property type="match status" value="1"/>
</dbReference>
<keyword evidence="3" id="KW-0472">Membrane</keyword>
<keyword evidence="3" id="KW-1133">Transmembrane helix</keyword>
<dbReference type="AlphaFoldDB" id="A0A2N3QLN4"/>
<evidence type="ECO:0000313" key="7">
    <source>
        <dbReference type="EMBL" id="RYQ31578.1"/>
    </source>
</evidence>